<name>A0AAV0LEQ8_9ROSI</name>
<sequence>MRRNSMAILSPRRLGNCCSYEADGRSAFGGTSASASGDGANDVVDEFLWCRSFQGLFSHIEGKGTKLQRQATRRKNTKLLGGDSRLRSVSAEPRGSGSEHQASLHQHARRPARRSLLDDENAIGFLLVRNRGQPRCSAGDGGVVDGDQFDIQLLAVENNN</sequence>
<evidence type="ECO:0000313" key="2">
    <source>
        <dbReference type="EMBL" id="CAI0432631.1"/>
    </source>
</evidence>
<gene>
    <name evidence="2" type="ORF">LITE_LOCUS23526</name>
</gene>
<dbReference type="Proteomes" id="UP001154282">
    <property type="component" value="Unassembled WGS sequence"/>
</dbReference>
<proteinExistence type="predicted"/>
<organism evidence="2 3">
    <name type="scientific">Linum tenue</name>
    <dbReference type="NCBI Taxonomy" id="586396"/>
    <lineage>
        <taxon>Eukaryota</taxon>
        <taxon>Viridiplantae</taxon>
        <taxon>Streptophyta</taxon>
        <taxon>Embryophyta</taxon>
        <taxon>Tracheophyta</taxon>
        <taxon>Spermatophyta</taxon>
        <taxon>Magnoliopsida</taxon>
        <taxon>eudicotyledons</taxon>
        <taxon>Gunneridae</taxon>
        <taxon>Pentapetalae</taxon>
        <taxon>rosids</taxon>
        <taxon>fabids</taxon>
        <taxon>Malpighiales</taxon>
        <taxon>Linaceae</taxon>
        <taxon>Linum</taxon>
    </lineage>
</organism>
<comment type="caution">
    <text evidence="2">The sequence shown here is derived from an EMBL/GenBank/DDBJ whole genome shotgun (WGS) entry which is preliminary data.</text>
</comment>
<reference evidence="2" key="1">
    <citation type="submission" date="2022-08" db="EMBL/GenBank/DDBJ databases">
        <authorList>
            <person name="Gutierrez-Valencia J."/>
        </authorList>
    </citation>
    <scope>NUCLEOTIDE SEQUENCE</scope>
</reference>
<keyword evidence="3" id="KW-1185">Reference proteome</keyword>
<protein>
    <submittedName>
        <fullName evidence="2">Uncharacterized protein</fullName>
    </submittedName>
</protein>
<evidence type="ECO:0000313" key="3">
    <source>
        <dbReference type="Proteomes" id="UP001154282"/>
    </source>
</evidence>
<feature type="region of interest" description="Disordered" evidence="1">
    <location>
        <begin position="67"/>
        <end position="113"/>
    </location>
</feature>
<dbReference type="EMBL" id="CAMGYJ010000006">
    <property type="protein sequence ID" value="CAI0432631.1"/>
    <property type="molecule type" value="Genomic_DNA"/>
</dbReference>
<accession>A0AAV0LEQ8</accession>
<evidence type="ECO:0000256" key="1">
    <source>
        <dbReference type="SAM" id="MobiDB-lite"/>
    </source>
</evidence>
<dbReference type="AlphaFoldDB" id="A0AAV0LEQ8"/>